<evidence type="ECO:0000256" key="5">
    <source>
        <dbReference type="ARBA" id="ARBA00022519"/>
    </source>
</evidence>
<dbReference type="eggNOG" id="COG0810">
    <property type="taxonomic scope" value="Bacteria"/>
</dbReference>
<reference evidence="12 13" key="1">
    <citation type="journal article" date="2011" name="J. Bacteriol.">
        <title>Genome sequence of the verrucomicrobium Opitutus terrae PB90-1, an abundant inhabitant of rice paddy soil ecosystems.</title>
        <authorList>
            <person name="van Passel M.W."/>
            <person name="Kant R."/>
            <person name="Palva A."/>
            <person name="Copeland A."/>
            <person name="Lucas S."/>
            <person name="Lapidus A."/>
            <person name="Glavina del Rio T."/>
            <person name="Pitluck S."/>
            <person name="Goltsman E."/>
            <person name="Clum A."/>
            <person name="Sun H."/>
            <person name="Schmutz J."/>
            <person name="Larimer F.W."/>
            <person name="Land M.L."/>
            <person name="Hauser L."/>
            <person name="Kyrpides N."/>
            <person name="Mikhailova N."/>
            <person name="Richardson P.P."/>
            <person name="Janssen P.H."/>
            <person name="de Vos W.M."/>
            <person name="Smidt H."/>
        </authorList>
    </citation>
    <scope>NUCLEOTIDE SEQUENCE [LARGE SCALE GENOMIC DNA]</scope>
    <source>
        <strain evidence="13">DSM 11246 / JCM 15787 / PB90-1</strain>
    </source>
</reference>
<evidence type="ECO:0000256" key="8">
    <source>
        <dbReference type="ARBA" id="ARBA00022989"/>
    </source>
</evidence>
<proteinExistence type="inferred from homology"/>
<comment type="subcellular location">
    <subcellularLocation>
        <location evidence="1">Cell inner membrane</location>
        <topology evidence="1">Single-pass membrane protein</topology>
        <orientation evidence="1">Periplasmic side</orientation>
    </subcellularLocation>
</comment>
<keyword evidence="10" id="KW-0732">Signal</keyword>
<keyword evidence="13" id="KW-1185">Reference proteome</keyword>
<evidence type="ECO:0000256" key="3">
    <source>
        <dbReference type="ARBA" id="ARBA00022448"/>
    </source>
</evidence>
<dbReference type="AlphaFoldDB" id="B1ZVY0"/>
<comment type="similarity">
    <text evidence="2">Belongs to the TonB family.</text>
</comment>
<dbReference type="RefSeq" id="WP_012374603.1">
    <property type="nucleotide sequence ID" value="NC_010571.1"/>
</dbReference>
<evidence type="ECO:0000256" key="1">
    <source>
        <dbReference type="ARBA" id="ARBA00004383"/>
    </source>
</evidence>
<dbReference type="SUPFAM" id="SSF74653">
    <property type="entry name" value="TolA/TonB C-terminal domain"/>
    <property type="match status" value="2"/>
</dbReference>
<dbReference type="InterPro" id="IPR051045">
    <property type="entry name" value="TonB-dependent_transducer"/>
</dbReference>
<dbReference type="Pfam" id="PF03544">
    <property type="entry name" value="TonB_C"/>
    <property type="match status" value="2"/>
</dbReference>
<evidence type="ECO:0000256" key="7">
    <source>
        <dbReference type="ARBA" id="ARBA00022927"/>
    </source>
</evidence>
<feature type="chain" id="PRO_5002774968" evidence="10">
    <location>
        <begin position="21"/>
        <end position="252"/>
    </location>
</feature>
<dbReference type="Proteomes" id="UP000007013">
    <property type="component" value="Chromosome"/>
</dbReference>
<accession>B1ZVY0</accession>
<dbReference type="InterPro" id="IPR037682">
    <property type="entry name" value="TonB_C"/>
</dbReference>
<organism evidence="12 13">
    <name type="scientific">Opitutus terrae (strain DSM 11246 / JCM 15787 / PB90-1)</name>
    <dbReference type="NCBI Taxonomy" id="452637"/>
    <lineage>
        <taxon>Bacteria</taxon>
        <taxon>Pseudomonadati</taxon>
        <taxon>Verrucomicrobiota</taxon>
        <taxon>Opitutia</taxon>
        <taxon>Opitutales</taxon>
        <taxon>Opitutaceae</taxon>
        <taxon>Opitutus</taxon>
    </lineage>
</organism>
<keyword evidence="6" id="KW-0812">Transmembrane</keyword>
<dbReference type="InterPro" id="IPR006260">
    <property type="entry name" value="TonB/TolA_C"/>
</dbReference>
<sequence length="252" mass="27342">MNIRSLFSLLAGLATVSAFAALPEYTPMKVIQTEPVMYPRQLSDLGVTTGEVHVAVQVDETGKLTDHLVTAYTHPKFAEAAVDALNKWRFEPAVVKGQPCSATVDLTFVFETRGMVVVNMTISSYVEMRTMQLRPTANSYSVCRLSELDAIPTPAKVVTPGYPADAAKQGQPGQVTVFFYIDEQGRVRLPAVSRESSLQYESFAAAALDAVSQWQFEPPMSKGRPVLVAARQDFTFKPAPVAAAAPAPTATR</sequence>
<evidence type="ECO:0000256" key="10">
    <source>
        <dbReference type="SAM" id="SignalP"/>
    </source>
</evidence>
<dbReference type="NCBIfam" id="TIGR01352">
    <property type="entry name" value="tonB_Cterm"/>
    <property type="match status" value="2"/>
</dbReference>
<keyword evidence="4" id="KW-1003">Cell membrane</keyword>
<evidence type="ECO:0000313" key="12">
    <source>
        <dbReference type="EMBL" id="ACB75066.1"/>
    </source>
</evidence>
<evidence type="ECO:0000256" key="4">
    <source>
        <dbReference type="ARBA" id="ARBA00022475"/>
    </source>
</evidence>
<gene>
    <name evidence="12" type="ordered locus">Oter_1782</name>
</gene>
<keyword evidence="5" id="KW-0997">Cell inner membrane</keyword>
<evidence type="ECO:0000313" key="13">
    <source>
        <dbReference type="Proteomes" id="UP000007013"/>
    </source>
</evidence>
<evidence type="ECO:0000256" key="6">
    <source>
        <dbReference type="ARBA" id="ARBA00022692"/>
    </source>
</evidence>
<dbReference type="Gene3D" id="3.30.1150.10">
    <property type="match status" value="2"/>
</dbReference>
<keyword evidence="3" id="KW-0813">Transport</keyword>
<keyword evidence="9" id="KW-0472">Membrane</keyword>
<dbReference type="EMBL" id="CP001032">
    <property type="protein sequence ID" value="ACB75066.1"/>
    <property type="molecule type" value="Genomic_DNA"/>
</dbReference>
<dbReference type="PROSITE" id="PS52015">
    <property type="entry name" value="TONB_CTD"/>
    <property type="match status" value="1"/>
</dbReference>
<protein>
    <submittedName>
        <fullName evidence="12">TonB family protein</fullName>
    </submittedName>
</protein>
<name>B1ZVY0_OPITP</name>
<dbReference type="GO" id="GO:0005886">
    <property type="term" value="C:plasma membrane"/>
    <property type="evidence" value="ECO:0007669"/>
    <property type="project" value="UniProtKB-SubCell"/>
</dbReference>
<keyword evidence="7" id="KW-0653">Protein transport</keyword>
<dbReference type="GO" id="GO:0015031">
    <property type="term" value="P:protein transport"/>
    <property type="evidence" value="ECO:0007669"/>
    <property type="project" value="UniProtKB-KW"/>
</dbReference>
<keyword evidence="8" id="KW-1133">Transmembrane helix</keyword>
<evidence type="ECO:0000259" key="11">
    <source>
        <dbReference type="PROSITE" id="PS52015"/>
    </source>
</evidence>
<dbReference type="HOGENOM" id="CLU_1184080_0_0_0"/>
<dbReference type="KEGG" id="ote:Oter_1782"/>
<dbReference type="STRING" id="452637.Oter_1782"/>
<feature type="signal peptide" evidence="10">
    <location>
        <begin position="1"/>
        <end position="20"/>
    </location>
</feature>
<dbReference type="PANTHER" id="PTHR33446">
    <property type="entry name" value="PROTEIN TONB-RELATED"/>
    <property type="match status" value="1"/>
</dbReference>
<feature type="domain" description="TonB C-terminal" evidence="11">
    <location>
        <begin position="147"/>
        <end position="243"/>
    </location>
</feature>
<evidence type="ECO:0000256" key="2">
    <source>
        <dbReference type="ARBA" id="ARBA00006555"/>
    </source>
</evidence>
<dbReference type="OrthoDB" id="196436at2"/>
<dbReference type="GO" id="GO:0055085">
    <property type="term" value="P:transmembrane transport"/>
    <property type="evidence" value="ECO:0007669"/>
    <property type="project" value="InterPro"/>
</dbReference>
<evidence type="ECO:0000256" key="9">
    <source>
        <dbReference type="ARBA" id="ARBA00023136"/>
    </source>
</evidence>